<dbReference type="Gene3D" id="3.80.10.10">
    <property type="entry name" value="Ribonuclease Inhibitor"/>
    <property type="match status" value="4"/>
</dbReference>
<dbReference type="GO" id="GO:0035556">
    <property type="term" value="P:intracellular signal transduction"/>
    <property type="evidence" value="ECO:0007669"/>
    <property type="project" value="InterPro"/>
</dbReference>
<dbReference type="GO" id="GO:0004016">
    <property type="term" value="F:adenylate cyclase activity"/>
    <property type="evidence" value="ECO:0007669"/>
    <property type="project" value="UniProtKB-EC"/>
</dbReference>
<comment type="function">
    <text evidence="3">Plays essential roles in regulation of cellular metabolism by catalyzing the synthesis of a second messenger, cAMP.</text>
</comment>
<dbReference type="SMART" id="SM00044">
    <property type="entry name" value="CYCc"/>
    <property type="match status" value="1"/>
</dbReference>
<evidence type="ECO:0000256" key="8">
    <source>
        <dbReference type="ARBA" id="ARBA00022723"/>
    </source>
</evidence>
<dbReference type="SMART" id="SM00369">
    <property type="entry name" value="LRR_TYP"/>
    <property type="match status" value="12"/>
</dbReference>
<accession>A0A9W9L0J7</accession>
<dbReference type="FunFam" id="3.80.10.10:FF:000220">
    <property type="entry name" value="Adenylate cyclase AcyA"/>
    <property type="match status" value="1"/>
</dbReference>
<feature type="region of interest" description="Disordered" evidence="17">
    <location>
        <begin position="527"/>
        <end position="549"/>
    </location>
</feature>
<dbReference type="PROSITE" id="PS51746">
    <property type="entry name" value="PPM_2"/>
    <property type="match status" value="1"/>
</dbReference>
<evidence type="ECO:0000256" key="10">
    <source>
        <dbReference type="ARBA" id="ARBA00022741"/>
    </source>
</evidence>
<evidence type="ECO:0000256" key="17">
    <source>
        <dbReference type="SAM" id="MobiDB-lite"/>
    </source>
</evidence>
<dbReference type="Pfam" id="PF23010">
    <property type="entry name" value="RA_3"/>
    <property type="match status" value="1"/>
</dbReference>
<dbReference type="SUPFAM" id="SSF81606">
    <property type="entry name" value="PP2C-like"/>
    <property type="match status" value="1"/>
</dbReference>
<feature type="compositionally biased region" description="Basic and acidic residues" evidence="17">
    <location>
        <begin position="86"/>
        <end position="100"/>
    </location>
</feature>
<feature type="compositionally biased region" description="Basic and acidic residues" evidence="17">
    <location>
        <begin position="434"/>
        <end position="451"/>
    </location>
</feature>
<evidence type="ECO:0000256" key="14">
    <source>
        <dbReference type="ARBA" id="ARBA00023239"/>
    </source>
</evidence>
<organism evidence="21 22">
    <name type="scientific">Penicillium bovifimosum</name>
    <dbReference type="NCBI Taxonomy" id="126998"/>
    <lineage>
        <taxon>Eukaryota</taxon>
        <taxon>Fungi</taxon>
        <taxon>Dikarya</taxon>
        <taxon>Ascomycota</taxon>
        <taxon>Pezizomycotina</taxon>
        <taxon>Eurotiomycetes</taxon>
        <taxon>Eurotiomycetidae</taxon>
        <taxon>Eurotiales</taxon>
        <taxon>Aspergillaceae</taxon>
        <taxon>Penicillium</taxon>
    </lineage>
</organism>
<dbReference type="InterPro" id="IPR001054">
    <property type="entry name" value="A/G_cyclase"/>
</dbReference>
<dbReference type="SUPFAM" id="SSF55073">
    <property type="entry name" value="Nucleotide cyclase"/>
    <property type="match status" value="1"/>
</dbReference>
<dbReference type="Gene3D" id="3.30.70.1230">
    <property type="entry name" value="Nucleotide cyclase"/>
    <property type="match status" value="1"/>
</dbReference>
<name>A0A9W9L0J7_9EURO</name>
<reference evidence="21" key="2">
    <citation type="journal article" date="2023" name="IMA Fungus">
        <title>Comparative genomic study of the Penicillium genus elucidates a diverse pangenome and 15 lateral gene transfer events.</title>
        <authorList>
            <person name="Petersen C."/>
            <person name="Sorensen T."/>
            <person name="Nielsen M.R."/>
            <person name="Sondergaard T.E."/>
            <person name="Sorensen J.L."/>
            <person name="Fitzpatrick D.A."/>
            <person name="Frisvad J.C."/>
            <person name="Nielsen K.L."/>
        </authorList>
    </citation>
    <scope>NUCLEOTIDE SEQUENCE</scope>
    <source>
        <strain evidence="21">IBT 22155</strain>
    </source>
</reference>
<dbReference type="FunFam" id="3.60.40.10:FF:000055">
    <property type="entry name" value="Adenylate cyclase AcyA"/>
    <property type="match status" value="1"/>
</dbReference>
<dbReference type="InterPro" id="IPR050216">
    <property type="entry name" value="LRR_domain-containing"/>
</dbReference>
<evidence type="ECO:0000313" key="22">
    <source>
        <dbReference type="Proteomes" id="UP001149079"/>
    </source>
</evidence>
<feature type="compositionally biased region" description="Polar residues" evidence="17">
    <location>
        <begin position="103"/>
        <end position="116"/>
    </location>
</feature>
<evidence type="ECO:0000256" key="7">
    <source>
        <dbReference type="ARBA" id="ARBA00022614"/>
    </source>
</evidence>
<gene>
    <name evidence="21" type="ORF">N7515_005791</name>
</gene>
<dbReference type="CDD" id="cd00143">
    <property type="entry name" value="PP2Cc"/>
    <property type="match status" value="1"/>
</dbReference>
<evidence type="ECO:0000259" key="18">
    <source>
        <dbReference type="PROSITE" id="PS50125"/>
    </source>
</evidence>
<keyword evidence="12" id="KW-0460">Magnesium</keyword>
<evidence type="ECO:0000313" key="21">
    <source>
        <dbReference type="EMBL" id="KAJ5129752.1"/>
    </source>
</evidence>
<dbReference type="InterPro" id="IPR001932">
    <property type="entry name" value="PPM-type_phosphatase-like_dom"/>
</dbReference>
<feature type="compositionally biased region" description="Basic and acidic residues" evidence="17">
    <location>
        <begin position="57"/>
        <end position="68"/>
    </location>
</feature>
<feature type="compositionally biased region" description="Polar residues" evidence="17">
    <location>
        <begin position="141"/>
        <end position="153"/>
    </location>
</feature>
<dbReference type="FunFam" id="3.80.10.10:FF:000305">
    <property type="entry name" value="Adenylate cyclase AcyA"/>
    <property type="match status" value="1"/>
</dbReference>
<dbReference type="SMART" id="SM00332">
    <property type="entry name" value="PP2Cc"/>
    <property type="match status" value="1"/>
</dbReference>
<feature type="compositionally biased region" description="Basic and acidic residues" evidence="17">
    <location>
        <begin position="460"/>
        <end position="474"/>
    </location>
</feature>
<evidence type="ECO:0000256" key="2">
    <source>
        <dbReference type="ARBA" id="ARBA00001946"/>
    </source>
</evidence>
<evidence type="ECO:0000256" key="13">
    <source>
        <dbReference type="ARBA" id="ARBA00022998"/>
    </source>
</evidence>
<dbReference type="SMART" id="SM00314">
    <property type="entry name" value="RA"/>
    <property type="match status" value="1"/>
</dbReference>
<evidence type="ECO:0000256" key="15">
    <source>
        <dbReference type="ARBA" id="ARBA00032597"/>
    </source>
</evidence>
<feature type="compositionally biased region" description="Polar residues" evidence="17">
    <location>
        <begin position="161"/>
        <end position="176"/>
    </location>
</feature>
<evidence type="ECO:0000256" key="6">
    <source>
        <dbReference type="ARBA" id="ARBA00021420"/>
    </source>
</evidence>
<keyword evidence="22" id="KW-1185">Reference proteome</keyword>
<feature type="compositionally biased region" description="Polar residues" evidence="17">
    <location>
        <begin position="489"/>
        <end position="499"/>
    </location>
</feature>
<feature type="region of interest" description="Disordered" evidence="17">
    <location>
        <begin position="1076"/>
        <end position="1163"/>
    </location>
</feature>
<feature type="compositionally biased region" description="Low complexity" evidence="17">
    <location>
        <begin position="10"/>
        <end position="25"/>
    </location>
</feature>
<reference evidence="21" key="1">
    <citation type="submission" date="2022-11" db="EMBL/GenBank/DDBJ databases">
        <authorList>
            <person name="Petersen C."/>
        </authorList>
    </citation>
    <scope>NUCLEOTIDE SEQUENCE</scope>
    <source>
        <strain evidence="21">IBT 22155</strain>
    </source>
</reference>
<dbReference type="FunFam" id="3.80.10.10:FF:000580">
    <property type="entry name" value="Adenylate cyclase AcyA"/>
    <property type="match status" value="1"/>
</dbReference>
<dbReference type="EMBL" id="JAPQKL010000005">
    <property type="protein sequence ID" value="KAJ5129752.1"/>
    <property type="molecule type" value="Genomic_DNA"/>
</dbReference>
<dbReference type="InterPro" id="IPR055071">
    <property type="entry name" value="RA_PHLPP-like"/>
</dbReference>
<dbReference type="Gene3D" id="3.60.40.10">
    <property type="entry name" value="PPM-type phosphatase domain"/>
    <property type="match status" value="1"/>
</dbReference>
<dbReference type="SMART" id="SM00365">
    <property type="entry name" value="LRR_SD22"/>
    <property type="match status" value="5"/>
</dbReference>
<evidence type="ECO:0000256" key="5">
    <source>
        <dbReference type="ARBA" id="ARBA00012201"/>
    </source>
</evidence>
<dbReference type="CDD" id="cd07302">
    <property type="entry name" value="CHD"/>
    <property type="match status" value="1"/>
</dbReference>
<dbReference type="PROSITE" id="PS50125">
    <property type="entry name" value="GUANYLATE_CYCLASE_2"/>
    <property type="match status" value="1"/>
</dbReference>
<evidence type="ECO:0000256" key="1">
    <source>
        <dbReference type="ARBA" id="ARBA00001593"/>
    </source>
</evidence>
<keyword evidence="9" id="KW-0677">Repeat</keyword>
<feature type="domain" description="Ras-associating" evidence="19">
    <location>
        <begin position="589"/>
        <end position="680"/>
    </location>
</feature>
<feature type="compositionally biased region" description="Low complexity" evidence="17">
    <location>
        <begin position="198"/>
        <end position="212"/>
    </location>
</feature>
<dbReference type="GO" id="GO:0046872">
    <property type="term" value="F:metal ion binding"/>
    <property type="evidence" value="ECO:0007669"/>
    <property type="project" value="UniProtKB-KW"/>
</dbReference>
<dbReference type="PROSITE" id="PS51450">
    <property type="entry name" value="LRR"/>
    <property type="match status" value="2"/>
</dbReference>
<dbReference type="RefSeq" id="XP_056520131.1">
    <property type="nucleotide sequence ID" value="XM_056666535.1"/>
</dbReference>
<feature type="region of interest" description="Disordered" evidence="17">
    <location>
        <begin position="2090"/>
        <end position="2129"/>
    </location>
</feature>
<evidence type="ECO:0000256" key="16">
    <source>
        <dbReference type="ARBA" id="ARBA00032637"/>
    </source>
</evidence>
<feature type="compositionally biased region" description="Polar residues" evidence="17">
    <location>
        <begin position="263"/>
        <end position="279"/>
    </location>
</feature>
<dbReference type="GO" id="GO:0005737">
    <property type="term" value="C:cytoplasm"/>
    <property type="evidence" value="ECO:0007669"/>
    <property type="project" value="TreeGrafter"/>
</dbReference>
<evidence type="ECO:0000259" key="19">
    <source>
        <dbReference type="PROSITE" id="PS50200"/>
    </source>
</evidence>
<comment type="catalytic activity">
    <reaction evidence="1">
        <text>ATP = 3',5'-cyclic AMP + diphosphate</text>
        <dbReference type="Rhea" id="RHEA:15389"/>
        <dbReference type="ChEBI" id="CHEBI:30616"/>
        <dbReference type="ChEBI" id="CHEBI:33019"/>
        <dbReference type="ChEBI" id="CHEBI:58165"/>
        <dbReference type="EC" id="4.6.1.1"/>
    </reaction>
</comment>
<feature type="domain" description="PPM-type phosphatase" evidence="20">
    <location>
        <begin position="1374"/>
        <end position="1651"/>
    </location>
</feature>
<keyword evidence="7" id="KW-0433">Leucine-rich repeat</keyword>
<evidence type="ECO:0000256" key="4">
    <source>
        <dbReference type="ARBA" id="ARBA00005381"/>
    </source>
</evidence>
<feature type="compositionally biased region" description="Low complexity" evidence="17">
    <location>
        <begin position="2119"/>
        <end position="2129"/>
    </location>
</feature>
<dbReference type="InterPro" id="IPR029787">
    <property type="entry name" value="Nucleotide_cyclase"/>
</dbReference>
<feature type="compositionally biased region" description="Polar residues" evidence="17">
    <location>
        <begin position="1111"/>
        <end position="1163"/>
    </location>
</feature>
<dbReference type="GO" id="GO:0006171">
    <property type="term" value="P:cAMP biosynthetic process"/>
    <property type="evidence" value="ECO:0007669"/>
    <property type="project" value="UniProtKB-KW"/>
</dbReference>
<feature type="region of interest" description="Disordered" evidence="17">
    <location>
        <begin position="1"/>
        <end position="504"/>
    </location>
</feature>
<dbReference type="Pfam" id="PF00481">
    <property type="entry name" value="PP2C"/>
    <property type="match status" value="1"/>
</dbReference>
<dbReference type="Pfam" id="PF00211">
    <property type="entry name" value="Guanylate_cyc"/>
    <property type="match status" value="1"/>
</dbReference>
<dbReference type="PANTHER" id="PTHR48051:SF1">
    <property type="entry name" value="RAS SUPPRESSOR PROTEIN 1"/>
    <property type="match status" value="1"/>
</dbReference>
<feature type="compositionally biased region" description="Polar residues" evidence="17">
    <location>
        <begin position="40"/>
        <end position="56"/>
    </location>
</feature>
<proteinExistence type="inferred from homology"/>
<comment type="similarity">
    <text evidence="4">Belongs to the adenylyl cyclase class-3 family.</text>
</comment>
<dbReference type="GeneID" id="81405705"/>
<feature type="domain" description="Guanylate cyclase" evidence="18">
    <location>
        <begin position="1709"/>
        <end position="1846"/>
    </location>
</feature>
<dbReference type="PANTHER" id="PTHR48051">
    <property type="match status" value="1"/>
</dbReference>
<evidence type="ECO:0000256" key="3">
    <source>
        <dbReference type="ARBA" id="ARBA00003896"/>
    </source>
</evidence>
<dbReference type="PROSITE" id="PS50200">
    <property type="entry name" value="RA"/>
    <property type="match status" value="1"/>
</dbReference>
<dbReference type="CDD" id="cd17214">
    <property type="entry name" value="RA_CYR1_like"/>
    <property type="match status" value="1"/>
</dbReference>
<dbReference type="EC" id="4.6.1.1" evidence="5"/>
<comment type="caution">
    <text evidence="21">The sequence shown here is derived from an EMBL/GenBank/DDBJ whole genome shotgun (WGS) entry which is preliminary data.</text>
</comment>
<dbReference type="InterPro" id="IPR032675">
    <property type="entry name" value="LRR_dom_sf"/>
</dbReference>
<comment type="cofactor">
    <cofactor evidence="2">
        <name>Mg(2+)</name>
        <dbReference type="ChEBI" id="CHEBI:18420"/>
    </cofactor>
</comment>
<feature type="compositionally biased region" description="Polar residues" evidence="17">
    <location>
        <begin position="74"/>
        <end position="85"/>
    </location>
</feature>
<evidence type="ECO:0000259" key="20">
    <source>
        <dbReference type="PROSITE" id="PS51746"/>
    </source>
</evidence>
<keyword evidence="11" id="KW-0067">ATP-binding</keyword>
<dbReference type="InterPro" id="IPR000159">
    <property type="entry name" value="RA_dom"/>
</dbReference>
<keyword evidence="14" id="KW-0456">Lyase</keyword>
<dbReference type="InterPro" id="IPR003591">
    <property type="entry name" value="Leu-rich_rpt_typical-subtyp"/>
</dbReference>
<dbReference type="Pfam" id="PF13855">
    <property type="entry name" value="LRR_8"/>
    <property type="match status" value="2"/>
</dbReference>
<keyword evidence="10" id="KW-0547">Nucleotide-binding</keyword>
<dbReference type="Proteomes" id="UP001149079">
    <property type="component" value="Unassembled WGS sequence"/>
</dbReference>
<evidence type="ECO:0000256" key="12">
    <source>
        <dbReference type="ARBA" id="ARBA00022842"/>
    </source>
</evidence>
<keyword evidence="13" id="KW-0115">cAMP biosynthesis</keyword>
<dbReference type="SMART" id="SM00364">
    <property type="entry name" value="LRR_BAC"/>
    <property type="match status" value="8"/>
</dbReference>
<dbReference type="InterPro" id="IPR001611">
    <property type="entry name" value="Leu-rich_rpt"/>
</dbReference>
<dbReference type="SUPFAM" id="SSF52058">
    <property type="entry name" value="L domain-like"/>
    <property type="match status" value="2"/>
</dbReference>
<dbReference type="GO" id="GO:0005524">
    <property type="term" value="F:ATP binding"/>
    <property type="evidence" value="ECO:0007669"/>
    <property type="project" value="UniProtKB-KW"/>
</dbReference>
<protein>
    <recommendedName>
        <fullName evidence="6">Adenylate cyclase</fullName>
        <ecNumber evidence="5">4.6.1.1</ecNumber>
    </recommendedName>
    <alternativeName>
        <fullName evidence="15">ATP pyrophosphate-lyase</fullName>
    </alternativeName>
    <alternativeName>
        <fullName evidence="16">Adenylyl cyclase</fullName>
    </alternativeName>
</protein>
<dbReference type="SUPFAM" id="SSF52075">
    <property type="entry name" value="Outer arm dynein light chain 1"/>
    <property type="match status" value="1"/>
</dbReference>
<evidence type="ECO:0000256" key="9">
    <source>
        <dbReference type="ARBA" id="ARBA00022737"/>
    </source>
</evidence>
<feature type="compositionally biased region" description="Basic and acidic residues" evidence="17">
    <location>
        <begin position="224"/>
        <end position="238"/>
    </location>
</feature>
<evidence type="ECO:0000256" key="11">
    <source>
        <dbReference type="ARBA" id="ARBA00022840"/>
    </source>
</evidence>
<dbReference type="InterPro" id="IPR036457">
    <property type="entry name" value="PPM-type-like_dom_sf"/>
</dbReference>
<dbReference type="OrthoDB" id="2021138at2759"/>
<keyword evidence="8" id="KW-0479">Metal-binding</keyword>
<sequence length="2129" mass="234971">MPVRDRKQPGNRQGSQGSGNSSISQDTVRNSESRSLDQAAASSGGYNADSFSGSSKTDNRPESSKPPRIDWGNSMWSWNSPNISRTEQRKASGFSNHREASIVPNNRDSPSQTSASAPRPPPLNPSRLDPNEIESIAPWSTAPSSGQADSSGTFYHDSEQEASPASFTFRPTTGRTIASEPAESEYQGEEHRRPSAASNTTVSSQGSRSSISQKFRKKHLKGLLGDDYHSSGELHADDDGSQNPPSRRGGPVDQLKARERANSDGSRNTPEGSNWSQRPQKPRANTPLPSSDITPWDYQSFNDIPQYGEAPVRHVPIGPDGQRLVSPEPSTSSQKESGRRGPGRHRPSRSKEENPTVAGDLAWSQPRPVTGRDDIGLRPFNNSTADVSDGSAFGGRSTSPTPSVRSAYRDHSDQNSQHPRLGGFIKKILGHGSKSHDRSRNSSPPRRDRQGSLEGSTSSRHPDATDSDRKKESGKGLIGGRKLGPRRVFTNQGGDTYNPNRDDKTQEENKHFFHLDVDMGDLKGIVRPPSPGRVQDGTVTPADDSKIEKPWNAPESWQVRGPVDPTLMGSSIEPALEDPSTVGPREREATYFIRIFRIDSTFATLSAGVNATVSEILLMLGRKSFLQDHLNNYEIVLRKNDLSRQLDHNERPIQMQKKLLEQVGYTEKDRIGDIGREDHSYLCRFIFLPTKLSGYSSLEGEPGFNKVQKFSHVDLQGRSLVTIPITLYAKSSEIISLNLSRNLSLDVPKDFIQSCINLREIKFIGNEAAFLPQSFGLAARLTYLDVSNNRLEDLDHAGLDRLTGLVSIKMANNQLTKLPSSFGNFQSLRSLNMSSNGFKVFPDFLCNLTSLVDLDISFNGIEELPNIGRLSTLERLWITNNNLSGPLDGSFGELVNLKEFDGRFNAITNIDALSSLPRLEQVFFGHNLLSRFKGSFPKLRSLHLDHCPLTQFDVDAPMPTLTSLNLASGKLSVFKDTIFENCVNLTKLILDKNHLSTVSPQIGKLRRLEHFSMIKNPLSSLPPTLGCLGELKCFNLRECNLTSLPAEIWHCSKLEVLNVSSNILSTFPKCGAPYPQVPGEPTATPASTPGVVGTPSSEDIGPMDEPGLRRPSQTSNGAMKSTSPNGTYRAPTGQSVSQQGGRTVSAASRTITDPNSTSRKDSNFSQQLAMTFAASLRTLSLADNRLEDDVFRELSLLPELRIVNLSYNDLTELPQGILKRWPMISELYLSGNELTSLPSDDLEEGSNLKVLHLNANRFQVLPAELCKVSKLSILDVGSNGLKYNVSNWPYDWNWNWNRNLKYLNFSGNKRLEIKPNIASLGPPAANGADLTDFNSLTHLRVLGLMDVTLTIPTIPEETEDRRVRTSASLAGTLAYGMADSLGKTEHLSIIDMIVPRLKQDNVETLVGMFDGQTLSSGGSRVAKFLHENFTSTFSFELKKLQQEQGETPLDALRRTFLALNKNMAGSAYRSIDDREVRQYHRGSASAKKLNQDDIQSGGIATVLYLNNMDLYAANVGDAQAILIRSDGSMLPLTRNHDPAEPSERARIRAAGGYVSRNGKLNDVLTVSRCFGHFPMMPAVIAAPYTMRCTLTEQDEMIVLASKELWDYVTPEVVVDITRREQPDLMFAAQKLRDLAISFGATNKLMVMILGVGEIQKKRPKPRPALNTASSTFAEEQIIPTAKRPKKRDGPGDSRLARFDFVDAPDGELTIMFTDIKQSTGLWETCPDAMRSAIQIHNDILRRQLGIFGGYEVKTEGDAFMVAFSTTTAALLWCFNCQNQLLEAEWPTEILDQPQCRVVVDMDNNVIFRGLSVRMGGHWGEPVCAKDPVTGRMDYFGPMVNRASRISAVADGGQIFVSSDFMADIQRNLEIFADAERSASTSSTDSISRGDSFGHNIRRELQQLNSQGFVIKDQGERKLKGLENPEPLYLVYSSSLSGRMISSEESRDSDSSVATISPHNQLDIQTNVIWRLWEVTLRLERLCGAMEQPSDPSLREPNVALFNMVKRHGGELNDSTVISLIDQQVTRIEVCINTLSLRHMMRPFRPGDRLKDHAVPIGEVFQQLQTQLAEFQALKEQMAVGSGTNVGGPPLYANMQPMDPLDSGITSASSSFLHLPGDTNRASNSSRRSR</sequence>
<feature type="compositionally biased region" description="Polar residues" evidence="17">
    <location>
        <begin position="287"/>
        <end position="303"/>
    </location>
</feature>